<gene>
    <name evidence="6" type="ORF">NAEGRDRAFT_79682</name>
</gene>
<feature type="region of interest" description="Disordered" evidence="3">
    <location>
        <begin position="1"/>
        <end position="62"/>
    </location>
</feature>
<dbReference type="KEGG" id="ngr:NAEGRDRAFT_79682"/>
<feature type="transmembrane region" description="Helical" evidence="4">
    <location>
        <begin position="1459"/>
        <end position="1483"/>
    </location>
</feature>
<feature type="transmembrane region" description="Helical" evidence="4">
    <location>
        <begin position="1291"/>
        <end position="1316"/>
    </location>
</feature>
<evidence type="ECO:0000259" key="5">
    <source>
        <dbReference type="Pfam" id="PF25458"/>
    </source>
</evidence>
<dbReference type="PANTHER" id="PTHR20938:SF0">
    <property type="entry name" value="INTEGRATOR COMPLEX SUBUNIT 4"/>
    <property type="match status" value="1"/>
</dbReference>
<dbReference type="SUPFAM" id="SSF48371">
    <property type="entry name" value="ARM repeat"/>
    <property type="match status" value="1"/>
</dbReference>
<dbReference type="RefSeq" id="XP_002677297.1">
    <property type="nucleotide sequence ID" value="XM_002677251.1"/>
</dbReference>
<evidence type="ECO:0000256" key="3">
    <source>
        <dbReference type="SAM" id="MobiDB-lite"/>
    </source>
</evidence>
<dbReference type="eggNOG" id="KOG2259">
    <property type="taxonomic scope" value="Eukaryota"/>
</dbReference>
<feature type="transmembrane region" description="Helical" evidence="4">
    <location>
        <begin position="1432"/>
        <end position="1453"/>
    </location>
</feature>
<feature type="transmembrane region" description="Helical" evidence="4">
    <location>
        <begin position="1337"/>
        <end position="1364"/>
    </location>
</feature>
<keyword evidence="4" id="KW-0472">Membrane</keyword>
<evidence type="ECO:0000256" key="1">
    <source>
        <dbReference type="ARBA" id="ARBA00004123"/>
    </source>
</evidence>
<evidence type="ECO:0000256" key="2">
    <source>
        <dbReference type="ARBA" id="ARBA00023242"/>
    </source>
</evidence>
<dbReference type="VEuPathDB" id="AmoebaDB:NAEGRDRAFT_79682"/>
<evidence type="ECO:0000313" key="7">
    <source>
        <dbReference type="Proteomes" id="UP000006671"/>
    </source>
</evidence>
<dbReference type="PANTHER" id="PTHR20938">
    <property type="entry name" value="INTEGRATOR COMPLEX SUBUNIT 4"/>
    <property type="match status" value="1"/>
</dbReference>
<sequence>MSTTTASVQNNTNGLDEDKSPSSSTKVKLFDRLQNKISNRNSVTVDTSNNSTPKTSSVKRGLSMMLSKKTSSNLQSEIKKVSPTSEGLAELKESRLTKTRSVSIMVPKFSLADKQGISKEASERARLFHSQMHQRKQKAGTKASFSHLIVKRSAGGSSLATKRSINTADMQQFGFDQISQEVDAYGDADTQPMDDMEGISQGQQQQNLSDQGRKKEIEELDTFIKQLVNSKNSIEIKAVLPVLITYLTPTSNNFIPNALSYINSSNYLLEHLVTVFTYVLNELNIELSSIYDRDTIVLFVRFSTVMVCSNISNNDVVKFMSRINYWSNLLSYDSHKIKKQIFNGLVDISKRSESLATLIFEKMSQHAYMLSDWDQGIRRSYLKLLSVSCPFDNDYLEDEKISKVLKMIRTAFTDRDSRVRTQAVESLVLLSKRGLKLSFDLYPEAVSSLHDDVEEVREQGLELVTLIAQLYPNRVVSHSGTQLSLVEDAFGKICNAVRDHVVSVRTKACKMLGKLKGMSEKLLLEGFGKIELEYTPKYNRRRQREEEDANTKKKALQQRQLIMEQTFNSEDFSEDVDGDISIKGTEKDALLYSGAVGTFVLALEDQYRSVRMAIIESICELNRESDLFSRKSVDYLIEMFNDEIDSVRIHAIDSVSKISAASLRFDEEQLQIVLAILEDSNSDIRASIRNLLSVIVLSNARCLNAAIRGLLINNLKKYSSDLDHIYRCLRDIAKNHSKITEFLIEYMFKHYAYLRSKHPNLFPNLNIRTLSMQSSSLAYTFANGKTKQTSTQNDHLTLVLPFIETFNEIRFLSMTNEKEDTLDAMKSLRNELQKTAKSSDRNLNVFIQFLKLYCTCCYYYLSIRNISQTEKVGPKVFQNIIQTTYKIETLFGNLSDNLLLQLMCLRFIVYVKYLLYSSEKGASLSAEHVNTRKIRQLCQMIQDSSNKFGLPIDESLYSIILHFLSNDEISTSELQNSNHFFPKLEESDIHSMTYKSCQIISPTPNLEKPIEFQPFISLPISVQAKLRDLDANDKLFIDVSFSDGTNSIFPVNKTTEVSNIGSSKFLLSKEIQLRTEWWSESCPIEISLSTSYSTQISDEYSLLVNEHSTSEQTTIMQTRDFLTSYLYPVHQPYMPHPISFDAKLVDLCDDSHVETDNSNKPLNVSFSNLDCIEFFCGENSSNFSLATKLERFTFSRMINHCLFCMSEKAQRFREFITNENRTIWNENDIRIKDKITKLNRKLTAFEVLNVTTLKEQEILYNPIICYCYHGNYYGFQCDAYSVFFSPLVNNWFPLFLAIIYGILTPIIMITTCIPQINNKIKVIKKKILTIEGKWKRARSIFAGVFNIKLQGVYFLVAASIFILIENLHDLLSNFSFYRPFHQNFINGLFRAISVACLCCSFVSMVVNWSHVVTATMAHKPEAKSRLGLKHKIVLSVFYGILLVCILVMIIVYAATLVNVYAFIVLGISGILYSFFVLFGFLFYGLKIFYSLRKTQNISFSSLRITKFMLAIDFYFVIVMIVSAWVVMGYITGWDNVGLFLGEYRNVELDLVFLILISLLNYMLYHSEQFSEMFGGKTLGEWMKKLCCLICELGDDKWETNKKGTTTNPTKSTSTATTTVAAASAVDSQSNV</sequence>
<dbReference type="Gene3D" id="1.25.10.10">
    <property type="entry name" value="Leucine-rich Repeat Variant"/>
    <property type="match status" value="2"/>
</dbReference>
<protein>
    <submittedName>
        <fullName evidence="6">Integrator complex subunit 4</fullName>
    </submittedName>
</protein>
<evidence type="ECO:0000256" key="4">
    <source>
        <dbReference type="SAM" id="Phobius"/>
    </source>
</evidence>
<dbReference type="InParanoid" id="D2VER5"/>
<feature type="compositionally biased region" description="Polar residues" evidence="3">
    <location>
        <begin position="1"/>
        <end position="14"/>
    </location>
</feature>
<dbReference type="Pfam" id="PF25458">
    <property type="entry name" value="INTS4_C"/>
    <property type="match status" value="1"/>
</dbReference>
<keyword evidence="4" id="KW-0812">Transmembrane</keyword>
<dbReference type="Proteomes" id="UP000006671">
    <property type="component" value="Unassembled WGS sequence"/>
</dbReference>
<feature type="transmembrane region" description="Helical" evidence="4">
    <location>
        <begin position="1546"/>
        <end position="1564"/>
    </location>
</feature>
<dbReference type="GO" id="GO:0032039">
    <property type="term" value="C:integrator complex"/>
    <property type="evidence" value="ECO:0007669"/>
    <property type="project" value="TreeGrafter"/>
</dbReference>
<dbReference type="GeneID" id="8848576"/>
<comment type="subcellular location">
    <subcellularLocation>
        <location evidence="1">Nucleus</location>
    </subcellularLocation>
</comment>
<reference evidence="6 7" key="1">
    <citation type="journal article" date="2010" name="Cell">
        <title>The genome of Naegleria gruberi illuminates early eukaryotic versatility.</title>
        <authorList>
            <person name="Fritz-Laylin L.K."/>
            <person name="Prochnik S.E."/>
            <person name="Ginger M.L."/>
            <person name="Dacks J.B."/>
            <person name="Carpenter M.L."/>
            <person name="Field M.C."/>
            <person name="Kuo A."/>
            <person name="Paredez A."/>
            <person name="Chapman J."/>
            <person name="Pham J."/>
            <person name="Shu S."/>
            <person name="Neupane R."/>
            <person name="Cipriano M."/>
            <person name="Mancuso J."/>
            <person name="Tu H."/>
            <person name="Salamov A."/>
            <person name="Lindquist E."/>
            <person name="Shapiro H."/>
            <person name="Lucas S."/>
            <person name="Grigoriev I.V."/>
            <person name="Cande W.Z."/>
            <person name="Fulton C."/>
            <person name="Rokhsar D.S."/>
            <person name="Dawson S.C."/>
        </authorList>
    </citation>
    <scope>NUCLEOTIDE SEQUENCE [LARGE SCALE GENOMIC DNA]</scope>
    <source>
        <strain evidence="6 7">NEG-M</strain>
    </source>
</reference>
<feature type="domain" description="Integrator complex subunit 4/Protein SIEL C-terminal Ig-like" evidence="5">
    <location>
        <begin position="998"/>
        <end position="1114"/>
    </location>
</feature>
<dbReference type="Pfam" id="PF13646">
    <property type="entry name" value="HEAT_2"/>
    <property type="match status" value="1"/>
</dbReference>
<keyword evidence="7" id="KW-1185">Reference proteome</keyword>
<dbReference type="OrthoDB" id="18190at2759"/>
<feature type="transmembrane region" description="Helical" evidence="4">
    <location>
        <begin position="1504"/>
        <end position="1526"/>
    </location>
</feature>
<evidence type="ECO:0000313" key="6">
    <source>
        <dbReference type="EMBL" id="EFC44553.1"/>
    </source>
</evidence>
<name>D2VER5_NAEGR</name>
<proteinExistence type="predicted"/>
<dbReference type="InterPro" id="IPR016024">
    <property type="entry name" value="ARM-type_fold"/>
</dbReference>
<feature type="compositionally biased region" description="Polar residues" evidence="3">
    <location>
        <begin position="35"/>
        <end position="58"/>
    </location>
</feature>
<dbReference type="InterPro" id="IPR011989">
    <property type="entry name" value="ARM-like"/>
</dbReference>
<dbReference type="InterPro" id="IPR057412">
    <property type="entry name" value="INTS4_C"/>
</dbReference>
<feature type="transmembrane region" description="Helical" evidence="4">
    <location>
        <begin position="1384"/>
        <end position="1411"/>
    </location>
</feature>
<keyword evidence="4" id="KW-1133">Transmembrane helix</keyword>
<organism evidence="7">
    <name type="scientific">Naegleria gruberi</name>
    <name type="common">Amoeba</name>
    <dbReference type="NCBI Taxonomy" id="5762"/>
    <lineage>
        <taxon>Eukaryota</taxon>
        <taxon>Discoba</taxon>
        <taxon>Heterolobosea</taxon>
        <taxon>Tetramitia</taxon>
        <taxon>Eutetramitia</taxon>
        <taxon>Vahlkampfiidae</taxon>
        <taxon>Naegleria</taxon>
    </lineage>
</organism>
<dbReference type="EMBL" id="GG738867">
    <property type="protein sequence ID" value="EFC44553.1"/>
    <property type="molecule type" value="Genomic_DNA"/>
</dbReference>
<keyword evidence="2" id="KW-0539">Nucleus</keyword>
<accession>D2VER5</accession>
<dbReference type="STRING" id="5762.D2VER5"/>
<dbReference type="GO" id="GO:0016180">
    <property type="term" value="P:snRNA processing"/>
    <property type="evidence" value="ECO:0007669"/>
    <property type="project" value="TreeGrafter"/>
</dbReference>